<dbReference type="EMBL" id="CP073041">
    <property type="protein sequence ID" value="UXE63590.1"/>
    <property type="molecule type" value="Genomic_DNA"/>
</dbReference>
<dbReference type="AlphaFoldDB" id="A0A977L366"/>
<dbReference type="PANTHER" id="PTHR34849:SF1">
    <property type="entry name" value="SLR0770 PROTEIN"/>
    <property type="match status" value="1"/>
</dbReference>
<reference evidence="1" key="1">
    <citation type="submission" date="2021-04" db="EMBL/GenBank/DDBJ databases">
        <title>Genome sequence of Woronichinia naegeliana from Washington state freshwater lake bloom.</title>
        <authorList>
            <person name="Dreher T.W."/>
        </authorList>
    </citation>
    <scope>NUCLEOTIDE SEQUENCE</scope>
    <source>
        <strain evidence="1">WA131</strain>
    </source>
</reference>
<sequence>MEIQLNRYIEITPNIRSGKPCIAGRRITVADIAIAYLRLGQSLEEIAGEYDLSLAEVYTAIAFYYDNKTAIDESIRASEVFAESLRPQYPSFMKLHYPMR</sequence>
<organism evidence="1">
    <name type="scientific">Woronichinia naegeliana WA131</name>
    <dbReference type="NCBI Taxonomy" id="2824559"/>
    <lineage>
        <taxon>Bacteria</taxon>
        <taxon>Bacillati</taxon>
        <taxon>Cyanobacteriota</taxon>
        <taxon>Cyanophyceae</taxon>
        <taxon>Synechococcales</taxon>
        <taxon>Coelosphaeriaceae</taxon>
        <taxon>Woronichinia</taxon>
    </lineage>
</organism>
<proteinExistence type="predicted"/>
<protein>
    <submittedName>
        <fullName evidence="1">DUF433 domain-containing protein</fullName>
    </submittedName>
</protein>
<dbReference type="PANTHER" id="PTHR34849">
    <property type="entry name" value="SSL5025 PROTEIN"/>
    <property type="match status" value="1"/>
</dbReference>
<dbReference type="InterPro" id="IPR007367">
    <property type="entry name" value="DUF433"/>
</dbReference>
<dbReference type="InterPro" id="IPR009057">
    <property type="entry name" value="Homeodomain-like_sf"/>
</dbReference>
<dbReference type="Pfam" id="PF04255">
    <property type="entry name" value="DUF433"/>
    <property type="match status" value="1"/>
</dbReference>
<accession>A0A977L366</accession>
<gene>
    <name evidence="1" type="ORF">KA717_13845</name>
</gene>
<dbReference type="InterPro" id="IPR036388">
    <property type="entry name" value="WH-like_DNA-bd_sf"/>
</dbReference>
<name>A0A977L366_9CYAN</name>
<dbReference type="KEGG" id="wna:KA717_13845"/>
<dbReference type="SUPFAM" id="SSF46689">
    <property type="entry name" value="Homeodomain-like"/>
    <property type="match status" value="1"/>
</dbReference>
<dbReference type="Proteomes" id="UP001065613">
    <property type="component" value="Chromosome"/>
</dbReference>
<dbReference type="Gene3D" id="1.10.10.10">
    <property type="entry name" value="Winged helix-like DNA-binding domain superfamily/Winged helix DNA-binding domain"/>
    <property type="match status" value="1"/>
</dbReference>
<evidence type="ECO:0000313" key="1">
    <source>
        <dbReference type="EMBL" id="UXE63590.1"/>
    </source>
</evidence>